<dbReference type="Proteomes" id="UP000070659">
    <property type="component" value="Unassembled WGS sequence"/>
</dbReference>
<comment type="caution">
    <text evidence="2">The sequence shown here is derived from an EMBL/GenBank/DDBJ whole genome shotgun (WGS) entry which is preliminary data.</text>
</comment>
<accession>A0A132N3N5</accession>
<proteinExistence type="predicted"/>
<reference evidence="2 3" key="1">
    <citation type="submission" date="2015-02" db="EMBL/GenBank/DDBJ databases">
        <title>Physiological reanalysis, assessment of diazotrophy, and genome sequences of multiple isolates of Streptomyces thermoautotrophicus.</title>
        <authorList>
            <person name="MacKellar D.C."/>
            <person name="Lieber L."/>
            <person name="Norman J."/>
            <person name="Bolger A."/>
            <person name="Tobin C."/>
            <person name="Murray J.W."/>
            <person name="Prell J."/>
        </authorList>
    </citation>
    <scope>NUCLEOTIDE SEQUENCE [LARGE SCALE GENOMIC DNA]</scope>
    <source>
        <strain evidence="2 3">UBT1</strain>
    </source>
</reference>
<dbReference type="AlphaFoldDB" id="A0A132N3N5"/>
<evidence type="ECO:0000313" key="2">
    <source>
        <dbReference type="EMBL" id="KWX04739.1"/>
    </source>
</evidence>
<evidence type="ECO:0000313" key="3">
    <source>
        <dbReference type="Proteomes" id="UP000070659"/>
    </source>
</evidence>
<feature type="region of interest" description="Disordered" evidence="1">
    <location>
        <begin position="1"/>
        <end position="54"/>
    </location>
</feature>
<feature type="compositionally biased region" description="Low complexity" evidence="1">
    <location>
        <begin position="16"/>
        <end position="30"/>
    </location>
</feature>
<organism evidence="2 3">
    <name type="scientific">Carbonactinospora thermoautotrophica</name>
    <dbReference type="NCBI Taxonomy" id="1469144"/>
    <lineage>
        <taxon>Bacteria</taxon>
        <taxon>Bacillati</taxon>
        <taxon>Actinomycetota</taxon>
        <taxon>Actinomycetes</taxon>
        <taxon>Kitasatosporales</taxon>
        <taxon>Carbonactinosporaceae</taxon>
        <taxon>Carbonactinospora</taxon>
    </lineage>
</organism>
<protein>
    <submittedName>
        <fullName evidence="2">Uncharacterized protein</fullName>
    </submittedName>
</protein>
<dbReference type="PATRIC" id="fig|1469144.8.peg.4207"/>
<evidence type="ECO:0000256" key="1">
    <source>
        <dbReference type="SAM" id="MobiDB-lite"/>
    </source>
</evidence>
<sequence>MSASRLRASDWDEGAQRAAGAHQRAGVAGARGERRPRQDGDTEPRHAAADDRDVLALVPAGLQRGRARPQVEAPVRVCGGIWRAMVTSPVSAP</sequence>
<dbReference type="EMBL" id="JYIJ01000014">
    <property type="protein sequence ID" value="KWX04739.1"/>
    <property type="molecule type" value="Genomic_DNA"/>
</dbReference>
<name>A0A132N3N5_9ACTN</name>
<gene>
    <name evidence="2" type="ORF">TH66_05960</name>
</gene>
<feature type="compositionally biased region" description="Basic and acidic residues" evidence="1">
    <location>
        <begin position="31"/>
        <end position="54"/>
    </location>
</feature>